<proteinExistence type="inferred from homology"/>
<evidence type="ECO:0000256" key="14">
    <source>
        <dbReference type="RuleBase" id="RU367023"/>
    </source>
</evidence>
<evidence type="ECO:0000256" key="4">
    <source>
        <dbReference type="ARBA" id="ARBA00005420"/>
    </source>
</evidence>
<keyword evidence="7 14" id="KW-0812">Transmembrane</keyword>
<dbReference type="Proteomes" id="UP000663852">
    <property type="component" value="Unassembled WGS sequence"/>
</dbReference>
<evidence type="ECO:0000256" key="13">
    <source>
        <dbReference type="ARBA" id="ARBA00023315"/>
    </source>
</evidence>
<evidence type="ECO:0000313" key="17">
    <source>
        <dbReference type="EMBL" id="CAF1227798.1"/>
    </source>
</evidence>
<evidence type="ECO:0000256" key="10">
    <source>
        <dbReference type="ARBA" id="ARBA00022989"/>
    </source>
</evidence>
<keyword evidence="13" id="KW-0012">Acyltransferase</keyword>
<evidence type="ECO:0000256" key="9">
    <source>
        <dbReference type="ARBA" id="ARBA00022824"/>
    </source>
</evidence>
<keyword evidence="6 14" id="KW-0808">Transferase</keyword>
<keyword evidence="5" id="KW-0444">Lipid biosynthesis</keyword>
<evidence type="ECO:0000313" key="16">
    <source>
        <dbReference type="EMBL" id="CAF0760986.1"/>
    </source>
</evidence>
<dbReference type="Proteomes" id="UP000663828">
    <property type="component" value="Unassembled WGS sequence"/>
</dbReference>
<evidence type="ECO:0000256" key="3">
    <source>
        <dbReference type="ARBA" id="ARBA00005189"/>
    </source>
</evidence>
<feature type="transmembrane region" description="Helical" evidence="14">
    <location>
        <begin position="86"/>
        <end position="102"/>
    </location>
</feature>
<dbReference type="OrthoDB" id="264532at2759"/>
<evidence type="ECO:0000256" key="2">
    <source>
        <dbReference type="ARBA" id="ARBA00004771"/>
    </source>
</evidence>
<evidence type="ECO:0000256" key="12">
    <source>
        <dbReference type="ARBA" id="ARBA00023136"/>
    </source>
</evidence>
<dbReference type="PANTHER" id="PTHR12317:SF0">
    <property type="entry name" value="ACYLTRANSFERASE"/>
    <property type="match status" value="1"/>
</dbReference>
<evidence type="ECO:0000256" key="8">
    <source>
        <dbReference type="ARBA" id="ARBA00022798"/>
    </source>
</evidence>
<dbReference type="EMBL" id="CAJNOR010001967">
    <property type="protein sequence ID" value="CAF1227798.1"/>
    <property type="molecule type" value="Genomic_DNA"/>
</dbReference>
<reference evidence="16" key="1">
    <citation type="submission" date="2021-02" db="EMBL/GenBank/DDBJ databases">
        <authorList>
            <person name="Nowell W R."/>
        </authorList>
    </citation>
    <scope>NUCLEOTIDE SEQUENCE</scope>
</reference>
<dbReference type="CDD" id="cd07987">
    <property type="entry name" value="LPLAT_MGAT-like"/>
    <property type="match status" value="1"/>
</dbReference>
<evidence type="ECO:0000256" key="6">
    <source>
        <dbReference type="ARBA" id="ARBA00022679"/>
    </source>
</evidence>
<evidence type="ECO:0000256" key="15">
    <source>
        <dbReference type="SAM" id="MobiDB-lite"/>
    </source>
</evidence>
<organism evidence="16 19">
    <name type="scientific">Adineta ricciae</name>
    <name type="common">Rotifer</name>
    <dbReference type="NCBI Taxonomy" id="249248"/>
    <lineage>
        <taxon>Eukaryota</taxon>
        <taxon>Metazoa</taxon>
        <taxon>Spiralia</taxon>
        <taxon>Gnathifera</taxon>
        <taxon>Rotifera</taxon>
        <taxon>Eurotatoria</taxon>
        <taxon>Bdelloidea</taxon>
        <taxon>Adinetida</taxon>
        <taxon>Adinetidae</taxon>
        <taxon>Adineta</taxon>
    </lineage>
</organism>
<dbReference type="InterPro" id="IPR007130">
    <property type="entry name" value="DAGAT"/>
</dbReference>
<comment type="caution">
    <text evidence="16">The sequence shown here is derived from an EMBL/GenBank/DDBJ whole genome shotgun (WGS) entry which is preliminary data.</text>
</comment>
<dbReference type="EC" id="2.3.1.-" evidence="14"/>
<comment type="similarity">
    <text evidence="4 14">Belongs to the diacylglycerol acyltransferase family.</text>
</comment>
<dbReference type="GO" id="GO:0004144">
    <property type="term" value="F:diacylglycerol O-acyltransferase activity"/>
    <property type="evidence" value="ECO:0007669"/>
    <property type="project" value="TreeGrafter"/>
</dbReference>
<dbReference type="AlphaFoldDB" id="A0A813PZ51"/>
<evidence type="ECO:0000256" key="5">
    <source>
        <dbReference type="ARBA" id="ARBA00022516"/>
    </source>
</evidence>
<comment type="pathway">
    <text evidence="3">Lipid metabolism.</text>
</comment>
<name>A0A813PZ51_ADIRI</name>
<dbReference type="PANTHER" id="PTHR12317">
    <property type="entry name" value="DIACYLGLYCEROL O-ACYLTRANSFERASE"/>
    <property type="match status" value="1"/>
</dbReference>
<dbReference type="EMBL" id="CAJNOJ010000007">
    <property type="protein sequence ID" value="CAF0760986.1"/>
    <property type="molecule type" value="Genomic_DNA"/>
</dbReference>
<evidence type="ECO:0000313" key="18">
    <source>
        <dbReference type="Proteomes" id="UP000663828"/>
    </source>
</evidence>
<keyword evidence="18" id="KW-1185">Reference proteome</keyword>
<feature type="transmembrane region" description="Helical" evidence="14">
    <location>
        <begin position="61"/>
        <end position="80"/>
    </location>
</feature>
<gene>
    <name evidence="16" type="ORF">EDS130_LOCUS2803</name>
    <name evidence="17" type="ORF">XAT740_LOCUS25058</name>
</gene>
<accession>A0A813PZ51</accession>
<dbReference type="GO" id="GO:0019432">
    <property type="term" value="P:triglyceride biosynthetic process"/>
    <property type="evidence" value="ECO:0007669"/>
    <property type="project" value="TreeGrafter"/>
</dbReference>
<comment type="subcellular location">
    <subcellularLocation>
        <location evidence="1 14">Endoplasmic reticulum membrane</location>
        <topology evidence="1 14">Multi-pass membrane protein</topology>
    </subcellularLocation>
</comment>
<keyword evidence="11" id="KW-0443">Lipid metabolism</keyword>
<dbReference type="GO" id="GO:0005789">
    <property type="term" value="C:endoplasmic reticulum membrane"/>
    <property type="evidence" value="ECO:0007669"/>
    <property type="project" value="UniProtKB-SubCell"/>
</dbReference>
<evidence type="ECO:0000313" key="19">
    <source>
        <dbReference type="Proteomes" id="UP000663852"/>
    </source>
</evidence>
<keyword evidence="9 14" id="KW-0256">Endoplasmic reticulum</keyword>
<evidence type="ECO:0000256" key="11">
    <source>
        <dbReference type="ARBA" id="ARBA00023098"/>
    </source>
</evidence>
<keyword evidence="12 14" id="KW-0472">Membrane</keyword>
<dbReference type="GO" id="GO:0006071">
    <property type="term" value="P:glycerol metabolic process"/>
    <property type="evidence" value="ECO:0007669"/>
    <property type="project" value="UniProtKB-KW"/>
</dbReference>
<comment type="pathway">
    <text evidence="2">Glycerolipid metabolism; triacylglycerol biosynthesis.</text>
</comment>
<dbReference type="Pfam" id="PF03982">
    <property type="entry name" value="DAGAT"/>
    <property type="match status" value="1"/>
</dbReference>
<keyword evidence="10 14" id="KW-1133">Transmembrane helix</keyword>
<evidence type="ECO:0000256" key="7">
    <source>
        <dbReference type="ARBA" id="ARBA00022692"/>
    </source>
</evidence>
<keyword evidence="8" id="KW-0319">Glycerol metabolism</keyword>
<sequence length="381" mass="43912">MTEEIVAPSSSPVITEPEDENTKMVPEEKLARESMILAPSTPTNRTFAPLNIPLYRRRQTLTILTWFLMPWICLYISLVLLRCHNWYVVGAFIAYLTWMVFFQKYPYEGGLKQQWFRRLKWWKWFADYFPIHLHKTYDLPPDRPYIFGYHPHGIISLGALCNFATEATGFEEKFPGIDLRLLTLKVNFRIPFYGVYLSMMGLCDASKESCNYVLKKGNGNSIMLVLGGAKESLDAHPSHEYILTLKNRKGFVKIGLANGASLVPVFSFGENDLYDQLANPFGSKLRQIQIKIQKRLGFATPVFKGRGIFQYAFGFMPNRHAIDTYVGEPIELPKLDNDQITPDIIDKYHGQYMDALRRLFDTYKAKHGNADATIKYINDNE</sequence>
<feature type="region of interest" description="Disordered" evidence="15">
    <location>
        <begin position="1"/>
        <end position="22"/>
    </location>
</feature>
<protein>
    <recommendedName>
        <fullName evidence="14">Acyltransferase</fullName>
        <ecNumber evidence="14">2.3.1.-</ecNumber>
    </recommendedName>
</protein>
<evidence type="ECO:0000256" key="1">
    <source>
        <dbReference type="ARBA" id="ARBA00004477"/>
    </source>
</evidence>